<evidence type="ECO:0000313" key="2">
    <source>
        <dbReference type="Proteomes" id="UP000789901"/>
    </source>
</evidence>
<dbReference type="EMBL" id="CAJVQB010019526">
    <property type="protein sequence ID" value="CAG8791428.1"/>
    <property type="molecule type" value="Genomic_DNA"/>
</dbReference>
<keyword evidence="2" id="KW-1185">Reference proteome</keyword>
<dbReference type="Proteomes" id="UP000789901">
    <property type="component" value="Unassembled WGS sequence"/>
</dbReference>
<accession>A0ABN7VPM6</accession>
<organism evidence="1 2">
    <name type="scientific">Gigaspora margarita</name>
    <dbReference type="NCBI Taxonomy" id="4874"/>
    <lineage>
        <taxon>Eukaryota</taxon>
        <taxon>Fungi</taxon>
        <taxon>Fungi incertae sedis</taxon>
        <taxon>Mucoromycota</taxon>
        <taxon>Glomeromycotina</taxon>
        <taxon>Glomeromycetes</taxon>
        <taxon>Diversisporales</taxon>
        <taxon>Gigasporaceae</taxon>
        <taxon>Gigaspora</taxon>
    </lineage>
</organism>
<evidence type="ECO:0000313" key="1">
    <source>
        <dbReference type="EMBL" id="CAG8791428.1"/>
    </source>
</evidence>
<protein>
    <submittedName>
        <fullName evidence="1">40036_t:CDS:1</fullName>
    </submittedName>
</protein>
<gene>
    <name evidence="1" type="ORF">GMARGA_LOCUS21293</name>
</gene>
<name>A0ABN7VPM6_GIGMA</name>
<comment type="caution">
    <text evidence="1">The sequence shown here is derived from an EMBL/GenBank/DDBJ whole genome shotgun (WGS) entry which is preliminary data.</text>
</comment>
<reference evidence="1 2" key="1">
    <citation type="submission" date="2021-06" db="EMBL/GenBank/DDBJ databases">
        <authorList>
            <person name="Kallberg Y."/>
            <person name="Tangrot J."/>
            <person name="Rosling A."/>
        </authorList>
    </citation>
    <scope>NUCLEOTIDE SEQUENCE [LARGE SCALE GENOMIC DNA]</scope>
    <source>
        <strain evidence="1 2">120-4 pot B 10/14</strain>
    </source>
</reference>
<sequence length="81" mass="9264">EKVQNHMTKPRQLNLLVAKIETVHASPNIRKAPSDATHIVYINTTQNTGPMWSTLNVHKRYQFDKLEGKPGIFSCMQFSLL</sequence>
<proteinExistence type="predicted"/>
<feature type="non-terminal residue" evidence="1">
    <location>
        <position position="1"/>
    </location>
</feature>